<dbReference type="InterPro" id="IPR001258">
    <property type="entry name" value="NHL_repeat"/>
</dbReference>
<dbReference type="Proteomes" id="UP000712673">
    <property type="component" value="Unassembled WGS sequence"/>
</dbReference>
<evidence type="ECO:0000313" key="3">
    <source>
        <dbReference type="EMBL" id="MBM3224199.1"/>
    </source>
</evidence>
<feature type="repeat" description="NHL" evidence="2">
    <location>
        <begin position="174"/>
        <end position="213"/>
    </location>
</feature>
<proteinExistence type="predicted"/>
<feature type="repeat" description="NHL" evidence="2">
    <location>
        <begin position="217"/>
        <end position="260"/>
    </location>
</feature>
<dbReference type="PANTHER" id="PTHR24104:SF25">
    <property type="entry name" value="PROTEIN LIN-41"/>
    <property type="match status" value="1"/>
</dbReference>
<evidence type="ECO:0000313" key="4">
    <source>
        <dbReference type="Proteomes" id="UP000712673"/>
    </source>
</evidence>
<gene>
    <name evidence="3" type="ORF">FJZ47_10395</name>
</gene>
<accession>A0A937W2G6</accession>
<reference evidence="3" key="1">
    <citation type="submission" date="2019-03" db="EMBL/GenBank/DDBJ databases">
        <title>Lake Tanganyika Metagenome-Assembled Genomes (MAGs).</title>
        <authorList>
            <person name="Tran P."/>
        </authorList>
    </citation>
    <scope>NUCLEOTIDE SEQUENCE</scope>
    <source>
        <strain evidence="3">K_DeepCast_65m_m2_066</strain>
    </source>
</reference>
<protein>
    <submittedName>
        <fullName evidence="3">6-bladed beta-propeller</fullName>
    </submittedName>
</protein>
<feature type="repeat" description="NHL" evidence="2">
    <location>
        <begin position="128"/>
        <end position="166"/>
    </location>
</feature>
<feature type="repeat" description="NHL" evidence="2">
    <location>
        <begin position="79"/>
        <end position="118"/>
    </location>
</feature>
<dbReference type="InterPro" id="IPR011042">
    <property type="entry name" value="6-blade_b-propeller_TolB-like"/>
</dbReference>
<feature type="repeat" description="NHL" evidence="2">
    <location>
        <begin position="305"/>
        <end position="333"/>
    </location>
</feature>
<dbReference type="InterPro" id="IPR000033">
    <property type="entry name" value="LDLR_classB_rpt"/>
</dbReference>
<dbReference type="SUPFAM" id="SSF101898">
    <property type="entry name" value="NHL repeat"/>
    <property type="match status" value="1"/>
</dbReference>
<keyword evidence="1" id="KW-0677">Repeat</keyword>
<dbReference type="InterPro" id="IPR050952">
    <property type="entry name" value="TRIM-NHL_E3_ligases"/>
</dbReference>
<comment type="caution">
    <text evidence="3">The sequence shown here is derived from an EMBL/GenBank/DDBJ whole genome shotgun (WGS) entry which is preliminary data.</text>
</comment>
<dbReference type="Pfam" id="PF01436">
    <property type="entry name" value="NHL"/>
    <property type="match status" value="4"/>
</dbReference>
<evidence type="ECO:0000256" key="2">
    <source>
        <dbReference type="PROSITE-ProRule" id="PRU00504"/>
    </source>
</evidence>
<dbReference type="PROSITE" id="PS51125">
    <property type="entry name" value="NHL"/>
    <property type="match status" value="5"/>
</dbReference>
<dbReference type="GO" id="GO:0008270">
    <property type="term" value="F:zinc ion binding"/>
    <property type="evidence" value="ECO:0007669"/>
    <property type="project" value="UniProtKB-KW"/>
</dbReference>
<dbReference type="PANTHER" id="PTHR24104">
    <property type="entry name" value="E3 UBIQUITIN-PROTEIN LIGASE NHLRC1-RELATED"/>
    <property type="match status" value="1"/>
</dbReference>
<evidence type="ECO:0000256" key="1">
    <source>
        <dbReference type="ARBA" id="ARBA00022737"/>
    </source>
</evidence>
<sequence length="342" mass="38043">MPIAASSINLQYSHTIGRGEQFGPGFTTPVFVARGEGDMLYVLCRASEYRPEGTRITVCTVDEEYITAFARGVTAQGPHEFSFDDGSLVWPTAIAFDSDWNVYVTDEWLNRISIFTKDGDYIGKWEERPGSGDGELNRPAGIAIDADNNVYIADSGNDRIQKFTKDGKFLAKWGTSGSGPGQFNNPWGIALDKERNVYVADWRNDRIQKFTGDGQFLMQCGRSGSGEGELNRPSGVAVDSDGNIYVADWLNDRLQVFDADGNFATIRTGDATISKWAKEKLDANAEMWDERERAYGIEREKDFWGPTGVAVDADDRIFVCESARNRIQVYRALSPTFVGPRL</sequence>
<dbReference type="EMBL" id="VGLS01000276">
    <property type="protein sequence ID" value="MBM3224199.1"/>
    <property type="molecule type" value="Genomic_DNA"/>
</dbReference>
<dbReference type="AlphaFoldDB" id="A0A937W2G6"/>
<dbReference type="Gene3D" id="2.120.10.30">
    <property type="entry name" value="TolB, C-terminal domain"/>
    <property type="match status" value="3"/>
</dbReference>
<dbReference type="SMART" id="SM00135">
    <property type="entry name" value="LY"/>
    <property type="match status" value="3"/>
</dbReference>
<organism evidence="3 4">
    <name type="scientific">Tectimicrobiota bacterium</name>
    <dbReference type="NCBI Taxonomy" id="2528274"/>
    <lineage>
        <taxon>Bacteria</taxon>
        <taxon>Pseudomonadati</taxon>
        <taxon>Nitrospinota/Tectimicrobiota group</taxon>
        <taxon>Candidatus Tectimicrobiota</taxon>
    </lineage>
</organism>
<name>A0A937W2G6_UNCTE</name>